<dbReference type="GO" id="GO:0005634">
    <property type="term" value="C:nucleus"/>
    <property type="evidence" value="ECO:0007669"/>
    <property type="project" value="UniProtKB-SubCell"/>
</dbReference>
<dbReference type="InterPro" id="IPR036879">
    <property type="entry name" value="TF_MADSbox_sf"/>
</dbReference>
<organism evidence="8 11">
    <name type="scientific">Medicago truncatula</name>
    <name type="common">Barrel medic</name>
    <name type="synonym">Medicago tribuloides</name>
    <dbReference type="NCBI Taxonomy" id="3880"/>
    <lineage>
        <taxon>Eukaryota</taxon>
        <taxon>Viridiplantae</taxon>
        <taxon>Streptophyta</taxon>
        <taxon>Embryophyta</taxon>
        <taxon>Tracheophyta</taxon>
        <taxon>Spermatophyta</taxon>
        <taxon>Magnoliopsida</taxon>
        <taxon>eudicotyledons</taxon>
        <taxon>Gunneridae</taxon>
        <taxon>Pentapetalae</taxon>
        <taxon>rosids</taxon>
        <taxon>fabids</taxon>
        <taxon>Fabales</taxon>
        <taxon>Fabaceae</taxon>
        <taxon>Papilionoideae</taxon>
        <taxon>50 kb inversion clade</taxon>
        <taxon>NPAAA clade</taxon>
        <taxon>Hologalegina</taxon>
        <taxon>IRL clade</taxon>
        <taxon>Trifolieae</taxon>
        <taxon>Medicago</taxon>
    </lineage>
</organism>
<dbReference type="GO" id="GO:0045944">
    <property type="term" value="P:positive regulation of transcription by RNA polymerase II"/>
    <property type="evidence" value="ECO:0007669"/>
    <property type="project" value="InterPro"/>
</dbReference>
<dbReference type="EnsemblPlants" id="KEH34469">
    <property type="protein sequence ID" value="KEH34469"/>
    <property type="gene ID" value="MTR_3g466980"/>
</dbReference>
<evidence type="ECO:0000256" key="4">
    <source>
        <dbReference type="ARBA" id="ARBA00023163"/>
    </source>
</evidence>
<evidence type="ECO:0000256" key="2">
    <source>
        <dbReference type="ARBA" id="ARBA00023015"/>
    </source>
</evidence>
<dbReference type="PRINTS" id="PR00404">
    <property type="entry name" value="MADSDOMAIN"/>
</dbReference>
<evidence type="ECO:0000259" key="7">
    <source>
        <dbReference type="PROSITE" id="PS50066"/>
    </source>
</evidence>
<dbReference type="AlphaFoldDB" id="A0A072UXE2"/>
<dbReference type="KEGG" id="mtr:25491067"/>
<reference evidence="12" key="4">
    <citation type="journal article" date="2018" name="Nat. Plants">
        <title>Whole-genome landscape of Medicago truncatula symbiotic genes.</title>
        <authorList>
            <person name="Pecrix Y."/>
            <person name="Staton S.E."/>
            <person name="Sallet E."/>
            <person name="Lelandais-Briere C."/>
            <person name="Moreau S."/>
            <person name="Carrere S."/>
            <person name="Blein T."/>
            <person name="Jardinaud M.F."/>
            <person name="Latrasse D."/>
            <person name="Zouine M."/>
            <person name="Zahm M."/>
            <person name="Kreplak J."/>
            <person name="Mayjonade B."/>
            <person name="Satge C."/>
            <person name="Perez M."/>
            <person name="Cauet S."/>
            <person name="Marande W."/>
            <person name="Chantry-Darmon C."/>
            <person name="Lopez-Roques C."/>
            <person name="Bouchez O."/>
            <person name="Berard A."/>
            <person name="Debelle F."/>
            <person name="Munos S."/>
            <person name="Bendahmane A."/>
            <person name="Berges H."/>
            <person name="Niebel A."/>
            <person name="Buitink J."/>
            <person name="Frugier F."/>
            <person name="Benhamed M."/>
            <person name="Crespi M."/>
            <person name="Gouzy J."/>
            <person name="Gamas P."/>
        </authorList>
    </citation>
    <scope>NUCLEOTIDE SEQUENCE [LARGE SCALE GENOMIC DNA]</scope>
    <source>
        <strain evidence="12">cv. Jemalong A17</strain>
    </source>
</reference>
<dbReference type="SUPFAM" id="SSF55455">
    <property type="entry name" value="SRF-like"/>
    <property type="match status" value="1"/>
</dbReference>
<keyword evidence="2" id="KW-0805">Transcription regulation</keyword>
<dbReference type="GO" id="GO:0006357">
    <property type="term" value="P:regulation of transcription by RNA polymerase II"/>
    <property type="evidence" value="ECO:0000318"/>
    <property type="project" value="GO_Central"/>
</dbReference>
<protein>
    <submittedName>
        <fullName evidence="8">MADS-box transcription factor family protein</fullName>
    </submittedName>
    <submittedName>
        <fullName evidence="9">Putative transcription factor MADS-type1 family</fullName>
    </submittedName>
</protein>
<dbReference type="InterPro" id="IPR002100">
    <property type="entry name" value="TF_MADSbox"/>
</dbReference>
<evidence type="ECO:0000313" key="8">
    <source>
        <dbReference type="EMBL" id="KEH34469.1"/>
    </source>
</evidence>
<keyword evidence="4" id="KW-0804">Transcription</keyword>
<dbReference type="GO" id="GO:0000978">
    <property type="term" value="F:RNA polymerase II cis-regulatory region sequence-specific DNA binding"/>
    <property type="evidence" value="ECO:0000318"/>
    <property type="project" value="GO_Central"/>
</dbReference>
<reference evidence="8 11" key="2">
    <citation type="journal article" date="2014" name="BMC Genomics">
        <title>An improved genome release (version Mt4.0) for the model legume Medicago truncatula.</title>
        <authorList>
            <person name="Tang H."/>
            <person name="Krishnakumar V."/>
            <person name="Bidwell S."/>
            <person name="Rosen B."/>
            <person name="Chan A."/>
            <person name="Zhou S."/>
            <person name="Gentzbittel L."/>
            <person name="Childs K.L."/>
            <person name="Yandell M."/>
            <person name="Gundlach H."/>
            <person name="Mayer K.F."/>
            <person name="Schwartz D.C."/>
            <person name="Town C.D."/>
        </authorList>
    </citation>
    <scope>GENOME REANNOTATION</scope>
    <source>
        <strain evidence="8">A17</strain>
        <strain evidence="10 11">cv. Jemalong A17</strain>
    </source>
</reference>
<evidence type="ECO:0000256" key="5">
    <source>
        <dbReference type="ARBA" id="ARBA00023242"/>
    </source>
</evidence>
<dbReference type="GO" id="GO:0046983">
    <property type="term" value="F:protein dimerization activity"/>
    <property type="evidence" value="ECO:0007669"/>
    <property type="project" value="InterPro"/>
</dbReference>
<dbReference type="FunFam" id="3.40.1810.10:FF:000018">
    <property type="entry name" value="agamous-like MADS-box protein AGL80"/>
    <property type="match status" value="1"/>
</dbReference>
<keyword evidence="5" id="KW-0539">Nucleus</keyword>
<feature type="coiled-coil region" evidence="6">
    <location>
        <begin position="87"/>
        <end position="114"/>
    </location>
</feature>
<keyword evidence="11" id="KW-1185">Reference proteome</keyword>
<evidence type="ECO:0000313" key="9">
    <source>
        <dbReference type="EMBL" id="RHN67864.1"/>
    </source>
</evidence>
<keyword evidence="3" id="KW-0238">DNA-binding</keyword>
<dbReference type="Gramene" id="rna16109">
    <property type="protein sequence ID" value="RHN67864.1"/>
    <property type="gene ID" value="gene16109"/>
</dbReference>
<dbReference type="InterPro" id="IPR033897">
    <property type="entry name" value="SRF-like_MADS-box"/>
</dbReference>
<evidence type="ECO:0000256" key="1">
    <source>
        <dbReference type="ARBA" id="ARBA00004123"/>
    </source>
</evidence>
<name>A0A072UXE2_MEDTR</name>
<dbReference type="PANTHER" id="PTHR11945:SF777">
    <property type="entry name" value="MADS-BOX TRANSCRIPTION FACTOR FAMILY PROTEIN"/>
    <property type="match status" value="1"/>
</dbReference>
<evidence type="ECO:0000256" key="6">
    <source>
        <dbReference type="SAM" id="Coils"/>
    </source>
</evidence>
<dbReference type="EMBL" id="CM001219">
    <property type="protein sequence ID" value="KEH34469.1"/>
    <property type="molecule type" value="Genomic_DNA"/>
</dbReference>
<dbReference type="SMART" id="SM00432">
    <property type="entry name" value="MADS"/>
    <property type="match status" value="1"/>
</dbReference>
<dbReference type="GO" id="GO:0000981">
    <property type="term" value="F:DNA-binding transcription factor activity, RNA polymerase II-specific"/>
    <property type="evidence" value="ECO:0000318"/>
    <property type="project" value="GO_Central"/>
</dbReference>
<dbReference type="Proteomes" id="UP000002051">
    <property type="component" value="Chromosome 3"/>
</dbReference>
<evidence type="ECO:0000313" key="12">
    <source>
        <dbReference type="Proteomes" id="UP000265566"/>
    </source>
</evidence>
<keyword evidence="6" id="KW-0175">Coiled coil</keyword>
<reference evidence="8 11" key="1">
    <citation type="journal article" date="2011" name="Nature">
        <title>The Medicago genome provides insight into the evolution of rhizobial symbioses.</title>
        <authorList>
            <person name="Young N.D."/>
            <person name="Debelle F."/>
            <person name="Oldroyd G.E."/>
            <person name="Geurts R."/>
            <person name="Cannon S.B."/>
            <person name="Udvardi M.K."/>
            <person name="Benedito V.A."/>
            <person name="Mayer K.F."/>
            <person name="Gouzy J."/>
            <person name="Schoof H."/>
            <person name="Van de Peer Y."/>
            <person name="Proost S."/>
            <person name="Cook D.R."/>
            <person name="Meyers B.C."/>
            <person name="Spannagl M."/>
            <person name="Cheung F."/>
            <person name="De Mita S."/>
            <person name="Krishnakumar V."/>
            <person name="Gundlach H."/>
            <person name="Zhou S."/>
            <person name="Mudge J."/>
            <person name="Bharti A.K."/>
            <person name="Murray J.D."/>
            <person name="Naoumkina M.A."/>
            <person name="Rosen B."/>
            <person name="Silverstein K.A."/>
            <person name="Tang H."/>
            <person name="Rombauts S."/>
            <person name="Zhao P.X."/>
            <person name="Zhou P."/>
            <person name="Barbe V."/>
            <person name="Bardou P."/>
            <person name="Bechner M."/>
            <person name="Bellec A."/>
            <person name="Berger A."/>
            <person name="Berges H."/>
            <person name="Bidwell S."/>
            <person name="Bisseling T."/>
            <person name="Choisne N."/>
            <person name="Couloux A."/>
            <person name="Denny R."/>
            <person name="Deshpande S."/>
            <person name="Dai X."/>
            <person name="Doyle J.J."/>
            <person name="Dudez A.M."/>
            <person name="Farmer A.D."/>
            <person name="Fouteau S."/>
            <person name="Franken C."/>
            <person name="Gibelin C."/>
            <person name="Gish J."/>
            <person name="Goldstein S."/>
            <person name="Gonzalez A.J."/>
            <person name="Green P.J."/>
            <person name="Hallab A."/>
            <person name="Hartog M."/>
            <person name="Hua A."/>
            <person name="Humphray S.J."/>
            <person name="Jeong D.H."/>
            <person name="Jing Y."/>
            <person name="Jocker A."/>
            <person name="Kenton S.M."/>
            <person name="Kim D.J."/>
            <person name="Klee K."/>
            <person name="Lai H."/>
            <person name="Lang C."/>
            <person name="Lin S."/>
            <person name="Macmil S.L."/>
            <person name="Magdelenat G."/>
            <person name="Matthews L."/>
            <person name="McCorrison J."/>
            <person name="Monaghan E.L."/>
            <person name="Mun J.H."/>
            <person name="Najar F.Z."/>
            <person name="Nicholson C."/>
            <person name="Noirot C."/>
            <person name="O'Bleness M."/>
            <person name="Paule C.R."/>
            <person name="Poulain J."/>
            <person name="Prion F."/>
            <person name="Qin B."/>
            <person name="Qu C."/>
            <person name="Retzel E.F."/>
            <person name="Riddle C."/>
            <person name="Sallet E."/>
            <person name="Samain S."/>
            <person name="Samson N."/>
            <person name="Sanders I."/>
            <person name="Saurat O."/>
            <person name="Scarpelli C."/>
            <person name="Schiex T."/>
            <person name="Segurens B."/>
            <person name="Severin A.J."/>
            <person name="Sherrier D.J."/>
            <person name="Shi R."/>
            <person name="Sims S."/>
            <person name="Singer S.R."/>
            <person name="Sinharoy S."/>
            <person name="Sterck L."/>
            <person name="Viollet A."/>
            <person name="Wang B.B."/>
            <person name="Wang K."/>
            <person name="Wang M."/>
            <person name="Wang X."/>
            <person name="Warfsmann J."/>
            <person name="Weissenbach J."/>
            <person name="White D.D."/>
            <person name="White J.D."/>
            <person name="Wiley G.B."/>
            <person name="Wincker P."/>
            <person name="Xing Y."/>
            <person name="Yang L."/>
            <person name="Yao Z."/>
            <person name="Ying F."/>
            <person name="Zhai J."/>
            <person name="Zhou L."/>
            <person name="Zuber A."/>
            <person name="Denarie J."/>
            <person name="Dixon R.A."/>
            <person name="May G.D."/>
            <person name="Schwartz D.C."/>
            <person name="Rogers J."/>
            <person name="Quetier F."/>
            <person name="Town C.D."/>
            <person name="Roe B.A."/>
        </authorList>
    </citation>
    <scope>NUCLEOTIDE SEQUENCE [LARGE SCALE GENOMIC DNA]</scope>
    <source>
        <strain evidence="8">A17</strain>
        <strain evidence="10 11">cv. Jemalong A17</strain>
    </source>
</reference>
<evidence type="ECO:0000256" key="3">
    <source>
        <dbReference type="ARBA" id="ARBA00023125"/>
    </source>
</evidence>
<gene>
    <name evidence="10" type="primary">25491067</name>
    <name evidence="8" type="ordered locus">MTR_3g466980</name>
    <name evidence="9" type="ORF">MtrunA17_Chr3g0107381</name>
</gene>
<feature type="domain" description="MADS-box" evidence="7">
    <location>
        <begin position="1"/>
        <end position="51"/>
    </location>
</feature>
<reference evidence="10" key="3">
    <citation type="submission" date="2015-04" db="UniProtKB">
        <authorList>
            <consortium name="EnsemblPlants"/>
        </authorList>
    </citation>
    <scope>IDENTIFICATION</scope>
    <source>
        <strain evidence="10">cv. Jemalong A17</strain>
    </source>
</reference>
<accession>A0A072UXE2</accession>
<dbReference type="PROSITE" id="PS50066">
    <property type="entry name" value="MADS_BOX_2"/>
    <property type="match status" value="1"/>
</dbReference>
<dbReference type="CDD" id="cd00266">
    <property type="entry name" value="MADS_SRF_like"/>
    <property type="match status" value="1"/>
</dbReference>
<evidence type="ECO:0000313" key="11">
    <source>
        <dbReference type="Proteomes" id="UP000002051"/>
    </source>
</evidence>
<dbReference type="PANTHER" id="PTHR11945">
    <property type="entry name" value="MADS BOX PROTEIN"/>
    <property type="match status" value="1"/>
</dbReference>
<dbReference type="OrthoDB" id="1375163at2759"/>
<dbReference type="HOGENOM" id="CLU_053053_7_0_1"/>
<dbReference type="Proteomes" id="UP000265566">
    <property type="component" value="Chromosome 3"/>
</dbReference>
<comment type="subcellular location">
    <subcellularLocation>
        <location evidence="1">Nucleus</location>
    </subcellularLocation>
</comment>
<sequence length="221" mass="25484">MTRKKVNLAYITSDAKRKGTFKKRKNGLIKKIDEISTLCGIEACAIIFDQNDPQPEVWPSPWGVQTVLSKFKRLPELEQSKKMFNQESFLKQRIQKAQEQLKKQRNDNKRKEMTHLMFQCLNAGQIFDHVGMDDLNDISWLIDQNLKQIDRKLDQSQAEEVVQNQAGNVSGGEQGMENIADPMQRQHWPMDFTNNNIGDVLPFENGNNVPFGNNVPHGFWP</sequence>
<reference evidence="9" key="5">
    <citation type="journal article" date="2018" name="Nat. Plants">
        <title>Whole-genome landscape of Medicago truncatula symbiotic genes.</title>
        <authorList>
            <person name="Pecrix Y."/>
            <person name="Gamas P."/>
            <person name="Carrere S."/>
        </authorList>
    </citation>
    <scope>NUCLEOTIDE SEQUENCE</scope>
    <source>
        <tissue evidence="9">Leaves</tissue>
    </source>
</reference>
<dbReference type="Pfam" id="PF00319">
    <property type="entry name" value="SRF-TF"/>
    <property type="match status" value="1"/>
</dbReference>
<proteinExistence type="predicted"/>
<evidence type="ECO:0000313" key="10">
    <source>
        <dbReference type="EnsemblPlants" id="KEH34469"/>
    </source>
</evidence>
<dbReference type="EMBL" id="PSQE01000003">
    <property type="protein sequence ID" value="RHN67864.1"/>
    <property type="molecule type" value="Genomic_DNA"/>
</dbReference>
<dbReference type="Gene3D" id="3.40.1810.10">
    <property type="entry name" value="Transcription factor, MADS-box"/>
    <property type="match status" value="1"/>
</dbReference>